<protein>
    <submittedName>
        <fullName evidence="3">Uncharacterized protein</fullName>
    </submittedName>
</protein>
<sequence length="282" mass="29056">MSTEAEAMRPPPLPAYAPPLPVTPPVAGLPQKSRRAAAAAACLVVGLGLVTGAIAGTWAAAGPQDRPAAQAAYARGGTLWQNVPVDTLFPPAVHADAAGPGGADRDWTRIGVAPDGGCTGAFDPLLTKALAPVGCKRLLRATYADATSTSVTTVGLLITDTDPAGMRALRDRFTEERLDERPDLMPRPYAPKGTVADGFGDAQRGSWRISVLTDVPVVVYAVTGFADARTGIPPQPADQAVVPGATTAPAQAGLGHDAAALAEQTERTYRAAARQSPQEARR</sequence>
<keyword evidence="2" id="KW-1133">Transmembrane helix</keyword>
<proteinExistence type="predicted"/>
<dbReference type="AlphaFoldDB" id="A0A7W7LSL3"/>
<feature type="region of interest" description="Disordered" evidence="1">
    <location>
        <begin position="229"/>
        <end position="282"/>
    </location>
</feature>
<keyword evidence="2" id="KW-0812">Transmembrane</keyword>
<reference evidence="3 4" key="1">
    <citation type="submission" date="2020-08" db="EMBL/GenBank/DDBJ databases">
        <title>Genomic Encyclopedia of Type Strains, Phase III (KMG-III): the genomes of soil and plant-associated and newly described type strains.</title>
        <authorList>
            <person name="Whitman W."/>
        </authorList>
    </citation>
    <scope>NUCLEOTIDE SEQUENCE [LARGE SCALE GENOMIC DNA]</scope>
    <source>
        <strain evidence="3 4">CECT 3266</strain>
    </source>
</reference>
<keyword evidence="2" id="KW-0472">Membrane</keyword>
<evidence type="ECO:0000256" key="2">
    <source>
        <dbReference type="SAM" id="Phobius"/>
    </source>
</evidence>
<evidence type="ECO:0000313" key="4">
    <source>
        <dbReference type="Proteomes" id="UP000556084"/>
    </source>
</evidence>
<comment type="caution">
    <text evidence="3">The sequence shown here is derived from an EMBL/GenBank/DDBJ whole genome shotgun (WGS) entry which is preliminary data.</text>
</comment>
<evidence type="ECO:0000256" key="1">
    <source>
        <dbReference type="SAM" id="MobiDB-lite"/>
    </source>
</evidence>
<organism evidence="3 4">
    <name type="scientific">Streptomyces olivoverticillatus</name>
    <dbReference type="NCBI Taxonomy" id="66427"/>
    <lineage>
        <taxon>Bacteria</taxon>
        <taxon>Bacillati</taxon>
        <taxon>Actinomycetota</taxon>
        <taxon>Actinomycetes</taxon>
        <taxon>Kitasatosporales</taxon>
        <taxon>Streptomycetaceae</taxon>
        <taxon>Streptomyces</taxon>
    </lineage>
</organism>
<gene>
    <name evidence="3" type="ORF">FHS39_004100</name>
</gene>
<accession>A0A7W7LSL3</accession>
<dbReference type="Proteomes" id="UP000556084">
    <property type="component" value="Unassembled WGS sequence"/>
</dbReference>
<evidence type="ECO:0000313" key="3">
    <source>
        <dbReference type="EMBL" id="MBB4895033.1"/>
    </source>
</evidence>
<feature type="transmembrane region" description="Helical" evidence="2">
    <location>
        <begin position="37"/>
        <end position="61"/>
    </location>
</feature>
<keyword evidence="4" id="KW-1185">Reference proteome</keyword>
<name>A0A7W7LSL3_9ACTN</name>
<dbReference type="RefSeq" id="WP_184350784.1">
    <property type="nucleotide sequence ID" value="NZ_JACHJH010000006.1"/>
</dbReference>
<dbReference type="EMBL" id="JACHJH010000006">
    <property type="protein sequence ID" value="MBB4895033.1"/>
    <property type="molecule type" value="Genomic_DNA"/>
</dbReference>